<reference evidence="1" key="1">
    <citation type="journal article" date="2013" name="Environ. Microbiol.">
        <title>Microbiota from the distal guts of lean and obese adolescents exhibit partial functional redundancy besides clear differences in community structure.</title>
        <authorList>
            <person name="Ferrer M."/>
            <person name="Ruiz A."/>
            <person name="Lanza F."/>
            <person name="Haange S.B."/>
            <person name="Oberbach A."/>
            <person name="Till H."/>
            <person name="Bargiela R."/>
            <person name="Campoy C."/>
            <person name="Segura M.T."/>
            <person name="Richter M."/>
            <person name="von Bergen M."/>
            <person name="Seifert J."/>
            <person name="Suarez A."/>
        </authorList>
    </citation>
    <scope>NUCLEOTIDE SEQUENCE</scope>
</reference>
<dbReference type="EMBL" id="AJWZ01002799">
    <property type="protein sequence ID" value="EKC69981.1"/>
    <property type="molecule type" value="Genomic_DNA"/>
</dbReference>
<gene>
    <name evidence="1" type="ORF">OBE_04120</name>
</gene>
<evidence type="ECO:0000313" key="1">
    <source>
        <dbReference type="EMBL" id="EKC69981.1"/>
    </source>
</evidence>
<dbReference type="AlphaFoldDB" id="K1UEP5"/>
<sequence length="122" mass="14006">MNLFDKVKCKGFYKKFNDGKWLRLDRKTLTADAMDNNLVSMGNDGTVEKDVEYIEKTYFKHVDKNFIGVIVGYRDVIVKGCLDAEYQEECDVGVGVIPEAFYVSKKSERNCKNVLLSTMRIT</sequence>
<accession>K1UEP5</accession>
<proteinExistence type="predicted"/>
<organism evidence="1">
    <name type="scientific">human gut metagenome</name>
    <dbReference type="NCBI Taxonomy" id="408170"/>
    <lineage>
        <taxon>unclassified sequences</taxon>
        <taxon>metagenomes</taxon>
        <taxon>organismal metagenomes</taxon>
    </lineage>
</organism>
<comment type="caution">
    <text evidence="1">The sequence shown here is derived from an EMBL/GenBank/DDBJ whole genome shotgun (WGS) entry which is preliminary data.</text>
</comment>
<name>K1UEP5_9ZZZZ</name>
<feature type="non-terminal residue" evidence="1">
    <location>
        <position position="122"/>
    </location>
</feature>
<protein>
    <submittedName>
        <fullName evidence="1">Uncharacterized protein</fullName>
    </submittedName>
</protein>